<dbReference type="GO" id="GO:0022857">
    <property type="term" value="F:transmembrane transporter activity"/>
    <property type="evidence" value="ECO:0007669"/>
    <property type="project" value="InterPro"/>
</dbReference>
<dbReference type="STRING" id="474960.SAMN05216180_0314"/>
<keyword evidence="7" id="KW-0813">Transport</keyword>
<sequence length="420" mass="45339">MLNQNTAIDKLRRFVISNIVPIVFIIVCFLGVVYSGSSPAIILMDVISRFDRNAFLVISLIIPILTGLGLNFGIVLGAMAGQMALFLVCVMKLQGITAVVVATIISIPLAIFFGWLSGLLLNRTKGQEMITSMILGFFASGVYQFIFLFALGGIIPIDAPGIMLGTGRPGVRNTIDLTNMKYALDNIWKLDIFSAIILFGALFLAIYALKLILKKEKTKKNFINIGVSAAVIVFGFVAGNMELFKQYKALAKVPMVPFILIALLCLFVPAFLKTKLGQDMRAVGQDMGVAAVSGINVNKTRIIAVCISTVLAAVGQIIFLQNLGNMSTYNAHENVGMFSAAALLIGGASVSKATVGQAIMGTILFHLLFNVSPMAGKNIFGSAEIGEYFRVFIAYGIIAVTLALYAWKKVMQAKEKNKIH</sequence>
<dbReference type="PANTHER" id="PTHR32196">
    <property type="entry name" value="ABC TRANSPORTER PERMEASE PROTEIN YPHD-RELATED-RELATED"/>
    <property type="match status" value="1"/>
</dbReference>
<feature type="transmembrane region" description="Helical" evidence="6">
    <location>
        <begin position="96"/>
        <end position="121"/>
    </location>
</feature>
<evidence type="ECO:0000256" key="4">
    <source>
        <dbReference type="ARBA" id="ARBA00022989"/>
    </source>
</evidence>
<evidence type="ECO:0000256" key="6">
    <source>
        <dbReference type="SAM" id="Phobius"/>
    </source>
</evidence>
<feature type="transmembrane region" description="Helical" evidence="6">
    <location>
        <begin position="335"/>
        <end position="351"/>
    </location>
</feature>
<evidence type="ECO:0000313" key="8">
    <source>
        <dbReference type="Proteomes" id="UP000199158"/>
    </source>
</evidence>
<dbReference type="InterPro" id="IPR001851">
    <property type="entry name" value="ABC_transp_permease"/>
</dbReference>
<evidence type="ECO:0000256" key="5">
    <source>
        <dbReference type="ARBA" id="ARBA00023136"/>
    </source>
</evidence>
<comment type="subcellular location">
    <subcellularLocation>
        <location evidence="1">Cell membrane</location>
        <topology evidence="1">Multi-pass membrane protein</topology>
    </subcellularLocation>
</comment>
<dbReference type="AlphaFoldDB" id="A0A1H7YXD9"/>
<keyword evidence="7" id="KW-0762">Sugar transport</keyword>
<evidence type="ECO:0000256" key="2">
    <source>
        <dbReference type="ARBA" id="ARBA00022475"/>
    </source>
</evidence>
<feature type="transmembrane region" description="Helical" evidence="6">
    <location>
        <begin position="55"/>
        <end position="76"/>
    </location>
</feature>
<dbReference type="EMBL" id="FOCG01000001">
    <property type="protein sequence ID" value="SEM50820.1"/>
    <property type="molecule type" value="Genomic_DNA"/>
</dbReference>
<keyword evidence="8" id="KW-1185">Reference proteome</keyword>
<dbReference type="GO" id="GO:0005886">
    <property type="term" value="C:plasma membrane"/>
    <property type="evidence" value="ECO:0007669"/>
    <property type="project" value="UniProtKB-SubCell"/>
</dbReference>
<feature type="transmembrane region" description="Helical" evidence="6">
    <location>
        <begin position="358"/>
        <end position="376"/>
    </location>
</feature>
<feature type="transmembrane region" description="Helical" evidence="6">
    <location>
        <begin position="20"/>
        <end position="43"/>
    </location>
</feature>
<dbReference type="RefSeq" id="WP_092750965.1">
    <property type="nucleotide sequence ID" value="NZ_FOCG01000001.1"/>
</dbReference>
<reference evidence="7 8" key="1">
    <citation type="submission" date="2016-10" db="EMBL/GenBank/DDBJ databases">
        <authorList>
            <person name="de Groot N.N."/>
        </authorList>
    </citation>
    <scope>NUCLEOTIDE SEQUENCE [LARGE SCALE GENOMIC DNA]</scope>
    <source>
        <strain evidence="7 8">CGMCC 1.5070</strain>
    </source>
</reference>
<dbReference type="PANTHER" id="PTHR32196:SF15">
    <property type="entry name" value="SUGAR ABC TRANSPORTER PERMEASE PROTEIN"/>
    <property type="match status" value="1"/>
</dbReference>
<feature type="transmembrane region" description="Helical" evidence="6">
    <location>
        <begin position="187"/>
        <end position="209"/>
    </location>
</feature>
<proteinExistence type="predicted"/>
<keyword evidence="3 6" id="KW-0812">Transmembrane</keyword>
<feature type="transmembrane region" description="Helical" evidence="6">
    <location>
        <begin position="253"/>
        <end position="272"/>
    </location>
</feature>
<dbReference type="OrthoDB" id="5503441at2"/>
<gene>
    <name evidence="7" type="ORF">SAMN05216180_0314</name>
</gene>
<evidence type="ECO:0000256" key="1">
    <source>
        <dbReference type="ARBA" id="ARBA00004651"/>
    </source>
</evidence>
<evidence type="ECO:0000256" key="3">
    <source>
        <dbReference type="ARBA" id="ARBA00022692"/>
    </source>
</evidence>
<feature type="transmembrane region" description="Helical" evidence="6">
    <location>
        <begin position="388"/>
        <end position="407"/>
    </location>
</feature>
<accession>A0A1H7YXD9</accession>
<evidence type="ECO:0000313" key="7">
    <source>
        <dbReference type="EMBL" id="SEM50820.1"/>
    </source>
</evidence>
<keyword evidence="2" id="KW-1003">Cell membrane</keyword>
<name>A0A1H7YXD9_9FIRM</name>
<feature type="transmembrane region" description="Helical" evidence="6">
    <location>
        <begin position="302"/>
        <end position="323"/>
    </location>
</feature>
<feature type="transmembrane region" description="Helical" evidence="6">
    <location>
        <begin position="133"/>
        <end position="155"/>
    </location>
</feature>
<dbReference type="Proteomes" id="UP000199158">
    <property type="component" value="Unassembled WGS sequence"/>
</dbReference>
<organism evidence="7 8">
    <name type="scientific">Hydrogenoanaerobacterium saccharovorans</name>
    <dbReference type="NCBI Taxonomy" id="474960"/>
    <lineage>
        <taxon>Bacteria</taxon>
        <taxon>Bacillati</taxon>
        <taxon>Bacillota</taxon>
        <taxon>Clostridia</taxon>
        <taxon>Eubacteriales</taxon>
        <taxon>Oscillospiraceae</taxon>
        <taxon>Hydrogenoanaerobacterium</taxon>
    </lineage>
</organism>
<feature type="transmembrane region" description="Helical" evidence="6">
    <location>
        <begin position="221"/>
        <end position="241"/>
    </location>
</feature>
<keyword evidence="4 6" id="KW-1133">Transmembrane helix</keyword>
<keyword evidence="5 6" id="KW-0472">Membrane</keyword>
<protein>
    <submittedName>
        <fullName evidence="7">Simple sugar transport system permease protein</fullName>
    </submittedName>
</protein>
<dbReference type="Pfam" id="PF02653">
    <property type="entry name" value="BPD_transp_2"/>
    <property type="match status" value="1"/>
</dbReference>